<feature type="region of interest" description="Disordered" evidence="4">
    <location>
        <begin position="758"/>
        <end position="777"/>
    </location>
</feature>
<dbReference type="InterPro" id="IPR002048">
    <property type="entry name" value="EF_hand_dom"/>
</dbReference>
<evidence type="ECO:0000256" key="3">
    <source>
        <dbReference type="ARBA" id="ARBA00022837"/>
    </source>
</evidence>
<dbReference type="Proteomes" id="UP001485043">
    <property type="component" value="Unassembled WGS sequence"/>
</dbReference>
<keyword evidence="5" id="KW-0812">Transmembrane</keyword>
<dbReference type="PANTHER" id="PTHR31618">
    <property type="entry name" value="MECHANOSENSITIVE ION CHANNEL PROTEIN 5"/>
    <property type="match status" value="1"/>
</dbReference>
<dbReference type="EMBL" id="JALJOV010000151">
    <property type="protein sequence ID" value="KAK9866563.1"/>
    <property type="molecule type" value="Genomic_DNA"/>
</dbReference>
<dbReference type="GO" id="GO:0005509">
    <property type="term" value="F:calcium ion binding"/>
    <property type="evidence" value="ECO:0007669"/>
    <property type="project" value="InterPro"/>
</dbReference>
<dbReference type="InterPro" id="IPR006685">
    <property type="entry name" value="MscS_channel_2nd"/>
</dbReference>
<keyword evidence="3" id="KW-0106">Calcium</keyword>
<dbReference type="GO" id="GO:0005886">
    <property type="term" value="C:plasma membrane"/>
    <property type="evidence" value="ECO:0007669"/>
    <property type="project" value="TreeGrafter"/>
</dbReference>
<evidence type="ECO:0000256" key="2">
    <source>
        <dbReference type="ARBA" id="ARBA00008017"/>
    </source>
</evidence>
<evidence type="ECO:0000256" key="5">
    <source>
        <dbReference type="SAM" id="Phobius"/>
    </source>
</evidence>
<evidence type="ECO:0000313" key="8">
    <source>
        <dbReference type="Proteomes" id="UP001485043"/>
    </source>
</evidence>
<feature type="transmembrane region" description="Helical" evidence="5">
    <location>
        <begin position="449"/>
        <end position="467"/>
    </location>
</feature>
<dbReference type="SUPFAM" id="SSF50182">
    <property type="entry name" value="Sm-like ribonucleoproteins"/>
    <property type="match status" value="1"/>
</dbReference>
<dbReference type="InterPro" id="IPR011992">
    <property type="entry name" value="EF-hand-dom_pair"/>
</dbReference>
<dbReference type="SUPFAM" id="SSF47473">
    <property type="entry name" value="EF-hand"/>
    <property type="match status" value="1"/>
</dbReference>
<name>A0AAW1TCJ3_9CHLO</name>
<comment type="caution">
    <text evidence="7">The sequence shown here is derived from an EMBL/GenBank/DDBJ whole genome shotgun (WGS) entry which is preliminary data.</text>
</comment>
<keyword evidence="5" id="KW-1133">Transmembrane helix</keyword>
<feature type="transmembrane region" description="Helical" evidence="5">
    <location>
        <begin position="395"/>
        <end position="415"/>
    </location>
</feature>
<protein>
    <recommendedName>
        <fullName evidence="6">EF-hand domain-containing protein</fullName>
    </recommendedName>
</protein>
<dbReference type="GO" id="GO:0008381">
    <property type="term" value="F:mechanosensitive monoatomic ion channel activity"/>
    <property type="evidence" value="ECO:0007669"/>
    <property type="project" value="TreeGrafter"/>
</dbReference>
<accession>A0AAW1TCJ3</accession>
<reference evidence="7 8" key="1">
    <citation type="journal article" date="2024" name="Nat. Commun.">
        <title>Phylogenomics reveals the evolutionary origins of lichenization in chlorophyte algae.</title>
        <authorList>
            <person name="Puginier C."/>
            <person name="Libourel C."/>
            <person name="Otte J."/>
            <person name="Skaloud P."/>
            <person name="Haon M."/>
            <person name="Grisel S."/>
            <person name="Petersen M."/>
            <person name="Berrin J.G."/>
            <person name="Delaux P.M."/>
            <person name="Dal Grande F."/>
            <person name="Keller J."/>
        </authorList>
    </citation>
    <scope>NUCLEOTIDE SEQUENCE [LARGE SCALE GENOMIC DNA]</scope>
    <source>
        <strain evidence="7 8">SAG 2523</strain>
    </source>
</reference>
<keyword evidence="8" id="KW-1185">Reference proteome</keyword>
<proteinExistence type="inferred from homology"/>
<dbReference type="AlphaFoldDB" id="A0AAW1TCJ3"/>
<keyword evidence="5" id="KW-0472">Membrane</keyword>
<feature type="compositionally biased region" description="Polar residues" evidence="4">
    <location>
        <begin position="1105"/>
        <end position="1121"/>
    </location>
</feature>
<feature type="transmembrane region" description="Helical" evidence="5">
    <location>
        <begin position="931"/>
        <end position="948"/>
    </location>
</feature>
<feature type="domain" description="EF-hand" evidence="6">
    <location>
        <begin position="853"/>
        <end position="888"/>
    </location>
</feature>
<feature type="region of interest" description="Disordered" evidence="4">
    <location>
        <begin position="33"/>
        <end position="172"/>
    </location>
</feature>
<evidence type="ECO:0000313" key="7">
    <source>
        <dbReference type="EMBL" id="KAK9866563.1"/>
    </source>
</evidence>
<feature type="transmembrane region" description="Helical" evidence="5">
    <location>
        <begin position="366"/>
        <end position="388"/>
    </location>
</feature>
<feature type="compositionally biased region" description="Polar residues" evidence="4">
    <location>
        <begin position="96"/>
        <end position="113"/>
    </location>
</feature>
<dbReference type="PROSITE" id="PS00018">
    <property type="entry name" value="EF_HAND_1"/>
    <property type="match status" value="1"/>
</dbReference>
<feature type="region of interest" description="Disordered" evidence="4">
    <location>
        <begin position="187"/>
        <end position="213"/>
    </location>
</feature>
<evidence type="ECO:0000256" key="4">
    <source>
        <dbReference type="SAM" id="MobiDB-lite"/>
    </source>
</evidence>
<dbReference type="InterPro" id="IPR010920">
    <property type="entry name" value="LSM_dom_sf"/>
</dbReference>
<feature type="transmembrane region" description="Helical" evidence="5">
    <location>
        <begin position="906"/>
        <end position="925"/>
    </location>
</feature>
<feature type="region of interest" description="Disordered" evidence="4">
    <location>
        <begin position="665"/>
        <end position="748"/>
    </location>
</feature>
<feature type="region of interest" description="Disordered" evidence="4">
    <location>
        <begin position="596"/>
        <end position="630"/>
    </location>
</feature>
<organism evidence="7 8">
    <name type="scientific">Apatococcus fuscideae</name>
    <dbReference type="NCBI Taxonomy" id="2026836"/>
    <lineage>
        <taxon>Eukaryota</taxon>
        <taxon>Viridiplantae</taxon>
        <taxon>Chlorophyta</taxon>
        <taxon>core chlorophytes</taxon>
        <taxon>Trebouxiophyceae</taxon>
        <taxon>Chlorellales</taxon>
        <taxon>Chlorellaceae</taxon>
        <taxon>Apatococcus</taxon>
    </lineage>
</organism>
<feature type="compositionally biased region" description="Polar residues" evidence="4">
    <location>
        <begin position="597"/>
        <end position="612"/>
    </location>
</feature>
<feature type="transmembrane region" description="Helical" evidence="5">
    <location>
        <begin position="421"/>
        <end position="442"/>
    </location>
</feature>
<feature type="compositionally biased region" description="Basic and acidic residues" evidence="4">
    <location>
        <begin position="722"/>
        <end position="736"/>
    </location>
</feature>
<feature type="region of interest" description="Disordered" evidence="4">
    <location>
        <begin position="1098"/>
        <end position="1145"/>
    </location>
</feature>
<evidence type="ECO:0000256" key="1">
    <source>
        <dbReference type="ARBA" id="ARBA00004141"/>
    </source>
</evidence>
<dbReference type="PROSITE" id="PS50222">
    <property type="entry name" value="EF_HAND_2"/>
    <property type="match status" value="1"/>
</dbReference>
<dbReference type="GO" id="GO:0006820">
    <property type="term" value="P:monoatomic anion transport"/>
    <property type="evidence" value="ECO:0007669"/>
    <property type="project" value="TreeGrafter"/>
</dbReference>
<dbReference type="InterPro" id="IPR018247">
    <property type="entry name" value="EF_Hand_1_Ca_BS"/>
</dbReference>
<feature type="transmembrane region" description="Helical" evidence="5">
    <location>
        <begin position="479"/>
        <end position="498"/>
    </location>
</feature>
<dbReference type="PANTHER" id="PTHR31618:SF1">
    <property type="entry name" value="EF-HAND DOMAIN-CONTAINING PROTEIN"/>
    <property type="match status" value="1"/>
</dbReference>
<comment type="subcellular location">
    <subcellularLocation>
        <location evidence="1">Membrane</location>
        <topology evidence="1">Multi-pass membrane protein</topology>
    </subcellularLocation>
</comment>
<dbReference type="InterPro" id="IPR016688">
    <property type="entry name" value="MscS-like_plants/fungi"/>
</dbReference>
<evidence type="ECO:0000259" key="6">
    <source>
        <dbReference type="PROSITE" id="PS50222"/>
    </source>
</evidence>
<gene>
    <name evidence="7" type="ORF">WJX84_000120</name>
</gene>
<comment type="similarity">
    <text evidence="2">Belongs to the MscS (TC 1.A.23) family.</text>
</comment>
<feature type="compositionally biased region" description="Polar residues" evidence="4">
    <location>
        <begin position="698"/>
        <end position="707"/>
    </location>
</feature>
<dbReference type="Pfam" id="PF00924">
    <property type="entry name" value="MS_channel_2nd"/>
    <property type="match status" value="1"/>
</dbReference>
<sequence length="1145" mass="126808">MADYEAESQAFLAEQQVLAASALQQAEYNNLPAAAPLPNISDDGFEFRPRPLSHARTEPSAMLRELAAAEGHTLQDFDSSRPLGRPPRHPALPSPEDTSSAAKSQEGSSQANQIGFERQDTPVLIPPPVRVPHSKLPPGSKDGASPPKSSRTTPPVRPSLQGDPFGELGGTQSQNSFWTAQMAFHDHTMPLPSPTATPPGSVHSGRRSSMQQPNALPTARQMLREEEAQVRLQKNPLSKLPSFQRDGALDSLNLEVGSRLTTGSPKAGLDLDLGSLLRQPSLDGSTGARDVLKRSLAGDLHVGDLERPSPYRATEASRRDLPTFEEADGLAGGLARSPTIKTLGDDLEFDLDGGEPIRPLRKTWRFWWILLTTTLAFGWLFAGITLAVTAPTKIIVVFEGWRWCIFFAGIMPVFWVSRVLIWLLVLVVEATLFRQWIALYFLAGTKKHLFWLLSACLFMPLYIGCFSHKASTSQNWHDVYIDIEKAIACVILFCFANVMKKIFSRMLSTHFHKEAHFAKMQDALRKEHLLNTLSEPRQDSRLAQPDAPPAIVSAERTQSVMQVLNNFGRKSQAKSLSQTGGAERAKTMPTELPTLHSMEQPSANHSQSSLKPRSSLPPGPEQHGSDGSVQGDAAVDLEHIHGTLQRPGLARQASNVSMLSQQLGSIHGPQHLPGQGPSRPPSRPGSFTGHPRVFRQGSVRSNATFRSHATARSRFAPANMRSEFRPRGSKMTDRTGGRSPTRQNKLMRAVGFRATGDDKSIAPSQIVPPPPLPEKKTSNQGELIAKMHLVEQHIRKNKLQLTYQDRLGQAKHDANEVSSKNEAKKLAFYLFWNIKPFFDRNYILPEDLEHFYMNPQEAQEAFEMLDISGDGQITLAEIRDSIVTIYKDRRNLAMTLKDTKTVVSKIERIICVLLHIVFIFFYLLIYNVDLSQVWITLTSVIVAFSFIFKEAASNLYQSIIFLFAIHPLDVGDALLIDTVYYKVEEIALVNIVLRRWDGARIWYPTTSIISLPLLNLTRSNNKWEFFQVFLDIDTPSSVLTTMEERVTAYLDNHPKEFSGSHNIFHTTVGNPLKLRLGIYYEFTHTGVDLGRTGHARAPFAGGSFGQSPEASDPISKQNSGPAEQLAEGTDNGGQGPGSSSQPITS</sequence>